<dbReference type="InterPro" id="IPR032675">
    <property type="entry name" value="LRR_dom_sf"/>
</dbReference>
<gene>
    <name evidence="1" type="ORF">GSI_09491</name>
</gene>
<sequence>MFRRIHCTVGVGPAPTPEFYFPPSLWSYIQHLTLMDDCFHLTHGRDQLDVPNMRLRPPSHIPHLYVCEEFLGPVVQRTLRQMPLLTKLSLRTCLGVVHGPYWTFLRFALSLPHLREFEMVGLTFCPVVLPDEPFDLDIEGGTCAPLTVFRYEAILTRGRKYAISVEKDALALVLEKTHHSLVTLALPSEPAPISLMARLDWPNLRELRLRGMRWSAPRTPLVILFANMPKLRSLALELRIPDDGDPEAVWPPGLPRSTKFPWPELEHLTVANPHPDDELFAHLPPGLRTLALPSCPRECVKDWLWACENPYCLLAHTFHLLQASRLLGVLKRCSASGLRHLEIEYGTDEREHDLLRFLAAAFPRLSSLSIYRYRGSRETVVCVEDVVRPLASLEGLQALTLHPDFETRPTRIVNIMRGGRLIYPTDALERFANILEGAALRIARTLDKSLERVSLWTPSDGEGPFSANFSVFRDDCTNDVRIQREADTPHEREDVWGM</sequence>
<dbReference type="Proteomes" id="UP000230002">
    <property type="component" value="Unassembled WGS sequence"/>
</dbReference>
<comment type="caution">
    <text evidence="1">The sequence shown here is derived from an EMBL/GenBank/DDBJ whole genome shotgun (WGS) entry which is preliminary data.</text>
</comment>
<dbReference type="Gene3D" id="3.80.10.10">
    <property type="entry name" value="Ribonuclease Inhibitor"/>
    <property type="match status" value="1"/>
</dbReference>
<reference evidence="1 2" key="1">
    <citation type="journal article" date="2015" name="Sci. Rep.">
        <title>Chromosome-level genome map provides insights into diverse defense mechanisms in the medicinal fungus Ganoderma sinense.</title>
        <authorList>
            <person name="Zhu Y."/>
            <person name="Xu J."/>
            <person name="Sun C."/>
            <person name="Zhou S."/>
            <person name="Xu H."/>
            <person name="Nelson D.R."/>
            <person name="Qian J."/>
            <person name="Song J."/>
            <person name="Luo H."/>
            <person name="Xiang L."/>
            <person name="Li Y."/>
            <person name="Xu Z."/>
            <person name="Ji A."/>
            <person name="Wang L."/>
            <person name="Lu S."/>
            <person name="Hayward A."/>
            <person name="Sun W."/>
            <person name="Li X."/>
            <person name="Schwartz D.C."/>
            <person name="Wang Y."/>
            <person name="Chen S."/>
        </authorList>
    </citation>
    <scope>NUCLEOTIDE SEQUENCE [LARGE SCALE GENOMIC DNA]</scope>
    <source>
        <strain evidence="1 2">ZZ0214-1</strain>
    </source>
</reference>
<proteinExistence type="predicted"/>
<dbReference type="EMBL" id="AYKW01000024">
    <property type="protein sequence ID" value="PIL28340.1"/>
    <property type="molecule type" value="Genomic_DNA"/>
</dbReference>
<keyword evidence="2" id="KW-1185">Reference proteome</keyword>
<organism evidence="1 2">
    <name type="scientific">Ganoderma sinense ZZ0214-1</name>
    <dbReference type="NCBI Taxonomy" id="1077348"/>
    <lineage>
        <taxon>Eukaryota</taxon>
        <taxon>Fungi</taxon>
        <taxon>Dikarya</taxon>
        <taxon>Basidiomycota</taxon>
        <taxon>Agaricomycotina</taxon>
        <taxon>Agaricomycetes</taxon>
        <taxon>Polyporales</taxon>
        <taxon>Polyporaceae</taxon>
        <taxon>Ganoderma</taxon>
    </lineage>
</organism>
<dbReference type="SUPFAM" id="SSF52047">
    <property type="entry name" value="RNI-like"/>
    <property type="match status" value="1"/>
</dbReference>
<name>A0A2G8S3I6_9APHY</name>
<evidence type="ECO:0008006" key="3">
    <source>
        <dbReference type="Google" id="ProtNLM"/>
    </source>
</evidence>
<evidence type="ECO:0000313" key="1">
    <source>
        <dbReference type="EMBL" id="PIL28340.1"/>
    </source>
</evidence>
<dbReference type="OrthoDB" id="2747524at2759"/>
<dbReference type="AlphaFoldDB" id="A0A2G8S3I6"/>
<evidence type="ECO:0000313" key="2">
    <source>
        <dbReference type="Proteomes" id="UP000230002"/>
    </source>
</evidence>
<accession>A0A2G8S3I6</accession>
<protein>
    <recommendedName>
        <fullName evidence="3">F-box domain-containing protein</fullName>
    </recommendedName>
</protein>